<reference evidence="3 4" key="1">
    <citation type="submission" date="2024-03" db="EMBL/GenBank/DDBJ databases">
        <title>Actinomycetospora sp. OC33-EN08, a novel actinomycete isolated from wild orchid (Aerides multiflora).</title>
        <authorList>
            <person name="Suriyachadkun C."/>
        </authorList>
    </citation>
    <scope>NUCLEOTIDE SEQUENCE [LARGE SCALE GENOMIC DNA]</scope>
    <source>
        <strain evidence="3 4">OC33-EN08</strain>
    </source>
</reference>
<feature type="signal peptide" evidence="2">
    <location>
        <begin position="1"/>
        <end position="33"/>
    </location>
</feature>
<dbReference type="Proteomes" id="UP001385809">
    <property type="component" value="Unassembled WGS sequence"/>
</dbReference>
<keyword evidence="2" id="KW-0732">Signal</keyword>
<dbReference type="RefSeq" id="WP_337697710.1">
    <property type="nucleotide sequence ID" value="NZ_JBBEGN010000019.1"/>
</dbReference>
<feature type="compositionally biased region" description="Low complexity" evidence="1">
    <location>
        <begin position="49"/>
        <end position="76"/>
    </location>
</feature>
<organism evidence="3 4">
    <name type="scientific">Actinomycetospora aurantiaca</name>
    <dbReference type="NCBI Taxonomy" id="3129233"/>
    <lineage>
        <taxon>Bacteria</taxon>
        <taxon>Bacillati</taxon>
        <taxon>Actinomycetota</taxon>
        <taxon>Actinomycetes</taxon>
        <taxon>Pseudonocardiales</taxon>
        <taxon>Pseudonocardiaceae</taxon>
        <taxon>Actinomycetospora</taxon>
    </lineage>
</organism>
<protein>
    <submittedName>
        <fullName evidence="3">Uncharacterized protein</fullName>
    </submittedName>
</protein>
<keyword evidence="4" id="KW-1185">Reference proteome</keyword>
<evidence type="ECO:0000313" key="3">
    <source>
        <dbReference type="EMBL" id="MEJ2871141.1"/>
    </source>
</evidence>
<feature type="region of interest" description="Disordered" evidence="1">
    <location>
        <begin position="231"/>
        <end position="252"/>
    </location>
</feature>
<gene>
    <name evidence="3" type="ORF">WCD74_25495</name>
</gene>
<dbReference type="EMBL" id="JBBEGN010000019">
    <property type="protein sequence ID" value="MEJ2871141.1"/>
    <property type="molecule type" value="Genomic_DNA"/>
</dbReference>
<feature type="region of interest" description="Disordered" evidence="1">
    <location>
        <begin position="49"/>
        <end position="101"/>
    </location>
</feature>
<feature type="chain" id="PRO_5045215661" evidence="2">
    <location>
        <begin position="34"/>
        <end position="252"/>
    </location>
</feature>
<feature type="compositionally biased region" description="Low complexity" evidence="1">
    <location>
        <begin position="238"/>
        <end position="252"/>
    </location>
</feature>
<name>A0ABU8MUZ6_9PSEU</name>
<proteinExistence type="predicted"/>
<evidence type="ECO:0000256" key="1">
    <source>
        <dbReference type="SAM" id="MobiDB-lite"/>
    </source>
</evidence>
<comment type="caution">
    <text evidence="3">The sequence shown here is derived from an EMBL/GenBank/DDBJ whole genome shotgun (WGS) entry which is preliminary data.</text>
</comment>
<sequence>MSASDSRRWWGPAVAVCASVAALAGTVAAVATAAGADGASARRADARTLADAGPAPQASPVAAPTTPTTSAPPVTTRPDRVGDPTLAATVAPEPGWEPARDQALVPVTPGRFPTVLSLDDRATVLVGRLDPARGFGADALADEARRLVGAFSDGVRGDDDGRVTTVSDEAGPLAGRDAFTSVRRAPDGTIVRVTTVAGARGEPGLVLLAVAAPGRTQAADAGSADRVVRSLAPTSGTSAARVSPSSAPATGR</sequence>
<accession>A0ABU8MUZ6</accession>
<evidence type="ECO:0000256" key="2">
    <source>
        <dbReference type="SAM" id="SignalP"/>
    </source>
</evidence>
<evidence type="ECO:0000313" key="4">
    <source>
        <dbReference type="Proteomes" id="UP001385809"/>
    </source>
</evidence>